<feature type="signal peptide" evidence="1">
    <location>
        <begin position="1"/>
        <end position="37"/>
    </location>
</feature>
<sequence>MKIFNTIRNACLFALVAWSVAAGALLGLSLVAVPAQAQSVDTITCTGSSNTTYDPPITNQPATVTFSDDSVYAPCESTVPGITAGSGSFSSPVAGRSCLSLLEMYPVTVFIDWNNGQSSTLQLNAVTNIGAGVYTVTQTGTVTDGLFLGRSAVRQLVAPSIDILACTLGLGSVSSIGFTGVLAIL</sequence>
<dbReference type="EMBL" id="JBHTLR010000007">
    <property type="protein sequence ID" value="MFD1216074.1"/>
    <property type="molecule type" value="Genomic_DNA"/>
</dbReference>
<reference evidence="3" key="1">
    <citation type="journal article" date="2019" name="Int. J. Syst. Evol. Microbiol.">
        <title>The Global Catalogue of Microorganisms (GCM) 10K type strain sequencing project: providing services to taxonomists for standard genome sequencing and annotation.</title>
        <authorList>
            <consortium name="The Broad Institute Genomics Platform"/>
            <consortium name="The Broad Institute Genome Sequencing Center for Infectious Disease"/>
            <person name="Wu L."/>
            <person name="Ma J."/>
        </authorList>
    </citation>
    <scope>NUCLEOTIDE SEQUENCE [LARGE SCALE GENOMIC DNA]</scope>
    <source>
        <strain evidence="3">CCUG 54356</strain>
    </source>
</reference>
<proteinExistence type="predicted"/>
<gene>
    <name evidence="2" type="ORF">ACFQ2X_05645</name>
</gene>
<evidence type="ECO:0000313" key="2">
    <source>
        <dbReference type="EMBL" id="MFD1216074.1"/>
    </source>
</evidence>
<dbReference type="Proteomes" id="UP001597264">
    <property type="component" value="Unassembled WGS sequence"/>
</dbReference>
<evidence type="ECO:0000313" key="3">
    <source>
        <dbReference type="Proteomes" id="UP001597264"/>
    </source>
</evidence>
<organism evidence="2 3">
    <name type="scientific">Microbulbifer celer</name>
    <dbReference type="NCBI Taxonomy" id="435905"/>
    <lineage>
        <taxon>Bacteria</taxon>
        <taxon>Pseudomonadati</taxon>
        <taxon>Pseudomonadota</taxon>
        <taxon>Gammaproteobacteria</taxon>
        <taxon>Cellvibrionales</taxon>
        <taxon>Microbulbiferaceae</taxon>
        <taxon>Microbulbifer</taxon>
    </lineage>
</organism>
<name>A0ABW3U6D3_9GAMM</name>
<evidence type="ECO:0000256" key="1">
    <source>
        <dbReference type="SAM" id="SignalP"/>
    </source>
</evidence>
<protein>
    <recommendedName>
        <fullName evidence="4">Ig-like domain-containing protein</fullName>
    </recommendedName>
</protein>
<accession>A0ABW3U6D3</accession>
<keyword evidence="1" id="KW-0732">Signal</keyword>
<comment type="caution">
    <text evidence="2">The sequence shown here is derived from an EMBL/GenBank/DDBJ whole genome shotgun (WGS) entry which is preliminary data.</text>
</comment>
<keyword evidence="3" id="KW-1185">Reference proteome</keyword>
<evidence type="ECO:0008006" key="4">
    <source>
        <dbReference type="Google" id="ProtNLM"/>
    </source>
</evidence>
<feature type="chain" id="PRO_5045654567" description="Ig-like domain-containing protein" evidence="1">
    <location>
        <begin position="38"/>
        <end position="185"/>
    </location>
</feature>
<dbReference type="RefSeq" id="WP_230438189.1">
    <property type="nucleotide sequence ID" value="NZ_CP087715.1"/>
</dbReference>